<dbReference type="EMBL" id="JBHFEH010000021">
    <property type="protein sequence ID" value="KAL2053328.1"/>
    <property type="molecule type" value="Genomic_DNA"/>
</dbReference>
<name>A0ABR4B7C6_9LECA</name>
<evidence type="ECO:0000313" key="3">
    <source>
        <dbReference type="EMBL" id="KAL2053328.1"/>
    </source>
</evidence>
<feature type="region of interest" description="Disordered" evidence="2">
    <location>
        <begin position="69"/>
        <end position="155"/>
    </location>
</feature>
<dbReference type="Proteomes" id="UP001590951">
    <property type="component" value="Unassembled WGS sequence"/>
</dbReference>
<sequence>MLKLFYSTEKSPSSYSRFKTVSHFQTPSSDTNTSVPPITTINGFHFNLMTPTSHGLDSPEHDYLTSVSLAKPTKSHQRSRTEQIRARTDLPPLITQSSQPSLQPGLPRLSSSPQRNEFQFFPQQSRQCSPSRQKGMANSVSLSDSTTQGKPEEKAGKLVDWFRGESAPISVGILPSLTKEKSNPLGTIGSSSEIRPSSLLQRRSTAQGASKSAMARRFSFFSSKASLAKPTTHLPDLDDELLDMTVSKGLFPADSVDPIPPAALKNLQQQAEGLLSRLQTACRERTLQLREMTAEKEALAEETEGADIRARHLKMQLDDMSVKLAEQDEAMMNLVDELAREKLARREEEEARKRTLRLVEHNSPPNTSHRWISCANTVSDSGFESEDDSPSESVFSRRNGTHSPTMSMSSVSSTNSPDGYQLPDLHIPISVPKAVRLRAPTSQLATKGMSAAYRPDLPEELSQSSCPNCQGVRASEAWSVLGVLKEENQCLKHRVCELEGALDGCLGVVSRLS</sequence>
<feature type="coiled-coil region" evidence="1">
    <location>
        <begin position="264"/>
        <end position="302"/>
    </location>
</feature>
<keyword evidence="4" id="KW-1185">Reference proteome</keyword>
<feature type="compositionally biased region" description="Polar residues" evidence="2">
    <location>
        <begin position="136"/>
        <end position="149"/>
    </location>
</feature>
<feature type="compositionally biased region" description="Polar residues" evidence="2">
    <location>
        <begin position="391"/>
        <end position="402"/>
    </location>
</feature>
<keyword evidence="1" id="KW-0175">Coiled coil</keyword>
<evidence type="ECO:0000256" key="1">
    <source>
        <dbReference type="SAM" id="Coils"/>
    </source>
</evidence>
<feature type="compositionally biased region" description="Low complexity" evidence="2">
    <location>
        <begin position="403"/>
        <end position="417"/>
    </location>
</feature>
<feature type="compositionally biased region" description="Basic and acidic residues" evidence="2">
    <location>
        <begin position="79"/>
        <end position="88"/>
    </location>
</feature>
<accession>A0ABR4B7C6</accession>
<evidence type="ECO:0000313" key="4">
    <source>
        <dbReference type="Proteomes" id="UP001590951"/>
    </source>
</evidence>
<gene>
    <name evidence="3" type="ORF">ABVK25_006322</name>
</gene>
<protein>
    <submittedName>
        <fullName evidence="3">Uncharacterized protein</fullName>
    </submittedName>
</protein>
<feature type="region of interest" description="Disordered" evidence="2">
    <location>
        <begin position="380"/>
        <end position="417"/>
    </location>
</feature>
<proteinExistence type="predicted"/>
<organism evidence="3 4">
    <name type="scientific">Lepraria finkii</name>
    <dbReference type="NCBI Taxonomy" id="1340010"/>
    <lineage>
        <taxon>Eukaryota</taxon>
        <taxon>Fungi</taxon>
        <taxon>Dikarya</taxon>
        <taxon>Ascomycota</taxon>
        <taxon>Pezizomycotina</taxon>
        <taxon>Lecanoromycetes</taxon>
        <taxon>OSLEUM clade</taxon>
        <taxon>Lecanoromycetidae</taxon>
        <taxon>Lecanorales</taxon>
        <taxon>Lecanorineae</taxon>
        <taxon>Stereocaulaceae</taxon>
        <taxon>Lepraria</taxon>
    </lineage>
</organism>
<feature type="compositionally biased region" description="Low complexity" evidence="2">
    <location>
        <begin position="118"/>
        <end position="133"/>
    </location>
</feature>
<reference evidence="3 4" key="1">
    <citation type="submission" date="2024-09" db="EMBL/GenBank/DDBJ databases">
        <title>Rethinking Asexuality: The Enigmatic Case of Functional Sexual Genes in Lepraria (Stereocaulaceae).</title>
        <authorList>
            <person name="Doellman M."/>
            <person name="Sun Y."/>
            <person name="Barcenas-Pena A."/>
            <person name="Lumbsch H.T."/>
            <person name="Grewe F."/>
        </authorList>
    </citation>
    <scope>NUCLEOTIDE SEQUENCE [LARGE SCALE GENOMIC DNA]</scope>
    <source>
        <strain evidence="3 4">Grewe 0041</strain>
    </source>
</reference>
<comment type="caution">
    <text evidence="3">The sequence shown here is derived from an EMBL/GenBank/DDBJ whole genome shotgun (WGS) entry which is preliminary data.</text>
</comment>
<evidence type="ECO:0000256" key="2">
    <source>
        <dbReference type="SAM" id="MobiDB-lite"/>
    </source>
</evidence>